<comment type="caution">
    <text evidence="1">The sequence shown here is derived from an EMBL/GenBank/DDBJ whole genome shotgun (WGS) entry which is preliminary data.</text>
</comment>
<keyword evidence="2" id="KW-1185">Reference proteome</keyword>
<dbReference type="Proteomes" id="UP001243330">
    <property type="component" value="Unassembled WGS sequence"/>
</dbReference>
<organism evidence="1 2">
    <name type="scientific">Colletotrichum chrysophilum</name>
    <dbReference type="NCBI Taxonomy" id="1836956"/>
    <lineage>
        <taxon>Eukaryota</taxon>
        <taxon>Fungi</taxon>
        <taxon>Dikarya</taxon>
        <taxon>Ascomycota</taxon>
        <taxon>Pezizomycotina</taxon>
        <taxon>Sordariomycetes</taxon>
        <taxon>Hypocreomycetidae</taxon>
        <taxon>Glomerellales</taxon>
        <taxon>Glomerellaceae</taxon>
        <taxon>Colletotrichum</taxon>
        <taxon>Colletotrichum gloeosporioides species complex</taxon>
    </lineage>
</organism>
<sequence>MSSDQKTESPSSLPGSDGEGINVFYTGLPPYHPLAIAEGWDPELVDKGVRNDAIELVKAGYNVYVIGAGPEIPIAVIAEKMREKGVQWHITGIGMGIRASSNPLVIHRLEDLVQVFRRDTPTAQQVFNSGPRSCLESVQYRTGHIRNEGHHGKLLGYEELFDGRKGQPLDSVPSSDD</sequence>
<dbReference type="EMBL" id="JAQOWY010000764">
    <property type="protein sequence ID" value="KAK1838813.1"/>
    <property type="molecule type" value="Genomic_DNA"/>
</dbReference>
<reference evidence="1" key="1">
    <citation type="submission" date="2023-01" db="EMBL/GenBank/DDBJ databases">
        <title>Colletotrichum chrysophilum M932 genome sequence.</title>
        <authorList>
            <person name="Baroncelli R."/>
        </authorList>
    </citation>
    <scope>NUCLEOTIDE SEQUENCE</scope>
    <source>
        <strain evidence="1">M932</strain>
    </source>
</reference>
<gene>
    <name evidence="1" type="ORF">CCHR01_18562</name>
</gene>
<evidence type="ECO:0000313" key="1">
    <source>
        <dbReference type="EMBL" id="KAK1838813.1"/>
    </source>
</evidence>
<name>A0AAD9A0H4_9PEZI</name>
<protein>
    <submittedName>
        <fullName evidence="1">Uncharacterized protein</fullName>
    </submittedName>
</protein>
<dbReference type="AlphaFoldDB" id="A0AAD9A0H4"/>
<proteinExistence type="predicted"/>
<accession>A0AAD9A0H4</accession>
<evidence type="ECO:0000313" key="2">
    <source>
        <dbReference type="Proteomes" id="UP001243330"/>
    </source>
</evidence>